<keyword evidence="2" id="KW-1185">Reference proteome</keyword>
<organism evidence="1 2">
    <name type="scientific">Trichonephila clavipes</name>
    <name type="common">Golden silk orbweaver</name>
    <name type="synonym">Nephila clavipes</name>
    <dbReference type="NCBI Taxonomy" id="2585209"/>
    <lineage>
        <taxon>Eukaryota</taxon>
        <taxon>Metazoa</taxon>
        <taxon>Ecdysozoa</taxon>
        <taxon>Arthropoda</taxon>
        <taxon>Chelicerata</taxon>
        <taxon>Arachnida</taxon>
        <taxon>Araneae</taxon>
        <taxon>Araneomorphae</taxon>
        <taxon>Entelegynae</taxon>
        <taxon>Araneoidea</taxon>
        <taxon>Nephilidae</taxon>
        <taxon>Trichonephila</taxon>
    </lineage>
</organism>
<comment type="caution">
    <text evidence="1">The sequence shown here is derived from an EMBL/GenBank/DDBJ whole genome shotgun (WGS) entry which is preliminary data.</text>
</comment>
<dbReference type="EMBL" id="BMAU01021321">
    <property type="protein sequence ID" value="GFY13243.1"/>
    <property type="molecule type" value="Genomic_DNA"/>
</dbReference>
<gene>
    <name evidence="1" type="ORF">TNCV_2335071</name>
</gene>
<accession>A0A8X6SKT0</accession>
<reference evidence="1" key="1">
    <citation type="submission" date="2020-08" db="EMBL/GenBank/DDBJ databases">
        <title>Multicomponent nature underlies the extraordinary mechanical properties of spider dragline silk.</title>
        <authorList>
            <person name="Kono N."/>
            <person name="Nakamura H."/>
            <person name="Mori M."/>
            <person name="Yoshida Y."/>
            <person name="Ohtoshi R."/>
            <person name="Malay A.D."/>
            <person name="Moran D.A.P."/>
            <person name="Tomita M."/>
            <person name="Numata K."/>
            <person name="Arakawa K."/>
        </authorList>
    </citation>
    <scope>NUCLEOTIDE SEQUENCE</scope>
</reference>
<sequence length="141" mass="15781">MAKDVLNFLPYLGWRVGHVSRVYLQAHLFKIGLDDSPLCPLYKSVPMTWGINPTDPLYFMFSRKATVEFSLTARRLMSERTLAGVTPRVTTPNEDRYLAVTAKNGRRSTASDLSRQSSLATGTTVSKADVQTLRAHWSICS</sequence>
<protein>
    <submittedName>
        <fullName evidence="1">Uncharacterized protein</fullName>
    </submittedName>
</protein>
<dbReference type="Proteomes" id="UP000887159">
    <property type="component" value="Unassembled WGS sequence"/>
</dbReference>
<dbReference type="AlphaFoldDB" id="A0A8X6SKT0"/>
<evidence type="ECO:0000313" key="2">
    <source>
        <dbReference type="Proteomes" id="UP000887159"/>
    </source>
</evidence>
<evidence type="ECO:0000313" key="1">
    <source>
        <dbReference type="EMBL" id="GFY13243.1"/>
    </source>
</evidence>
<name>A0A8X6SKT0_TRICX</name>
<proteinExistence type="predicted"/>